<evidence type="ECO:0000313" key="6">
    <source>
        <dbReference type="EMBL" id="PSS10861.1"/>
    </source>
</evidence>
<feature type="active site" description="Nucleophile" evidence="3">
    <location>
        <position position="173"/>
    </location>
</feature>
<dbReference type="PANTHER" id="PTHR32268:SF11">
    <property type="entry name" value="HOMOSERINE O-ACETYLTRANSFERASE"/>
    <property type="match status" value="1"/>
</dbReference>
<dbReference type="AlphaFoldDB" id="A0A2T3ATT0"/>
<keyword evidence="7" id="KW-1185">Reference proteome</keyword>
<dbReference type="NCBIfam" id="TIGR01392">
    <property type="entry name" value="homoserO_Ac_trn"/>
    <property type="match status" value="1"/>
</dbReference>
<evidence type="ECO:0000313" key="7">
    <source>
        <dbReference type="Proteomes" id="UP000241818"/>
    </source>
</evidence>
<dbReference type="STRING" id="857342.A0A2T3ATT0"/>
<dbReference type="Proteomes" id="UP000241818">
    <property type="component" value="Unassembled WGS sequence"/>
</dbReference>
<evidence type="ECO:0000256" key="3">
    <source>
        <dbReference type="PIRSR" id="PIRSR000443-1"/>
    </source>
</evidence>
<reference evidence="6 7" key="1">
    <citation type="journal article" date="2018" name="New Phytol.">
        <title>Comparative genomics and transcriptomics depict ericoid mycorrhizal fungi as versatile saprotrophs and plant mutualists.</title>
        <authorList>
            <person name="Martino E."/>
            <person name="Morin E."/>
            <person name="Grelet G.A."/>
            <person name="Kuo A."/>
            <person name="Kohler A."/>
            <person name="Daghino S."/>
            <person name="Barry K.W."/>
            <person name="Cichocki N."/>
            <person name="Clum A."/>
            <person name="Dockter R.B."/>
            <person name="Hainaut M."/>
            <person name="Kuo R.C."/>
            <person name="LaButti K."/>
            <person name="Lindahl B.D."/>
            <person name="Lindquist E.A."/>
            <person name="Lipzen A."/>
            <person name="Khouja H.R."/>
            <person name="Magnuson J."/>
            <person name="Murat C."/>
            <person name="Ohm R.A."/>
            <person name="Singer S.W."/>
            <person name="Spatafora J.W."/>
            <person name="Wang M."/>
            <person name="Veneault-Fourrey C."/>
            <person name="Henrissat B."/>
            <person name="Grigoriev I.V."/>
            <person name="Martin F.M."/>
            <person name="Perotto S."/>
        </authorList>
    </citation>
    <scope>NUCLEOTIDE SEQUENCE [LARGE SCALE GENOMIC DNA]</scope>
    <source>
        <strain evidence="6 7">ATCC 22711</strain>
    </source>
</reference>
<dbReference type="EMBL" id="KZ679016">
    <property type="protein sequence ID" value="PSS10861.1"/>
    <property type="molecule type" value="Genomic_DNA"/>
</dbReference>
<dbReference type="InParanoid" id="A0A2T3ATT0"/>
<protein>
    <recommendedName>
        <fullName evidence="5">AB hydrolase-1 domain-containing protein</fullName>
    </recommendedName>
</protein>
<name>A0A2T3ATT0_AMORE</name>
<dbReference type="RefSeq" id="XP_024718040.1">
    <property type="nucleotide sequence ID" value="XM_024868379.1"/>
</dbReference>
<dbReference type="PANTHER" id="PTHR32268">
    <property type="entry name" value="HOMOSERINE O-ACETYLTRANSFERASE"/>
    <property type="match status" value="1"/>
</dbReference>
<feature type="region of interest" description="Disordered" evidence="4">
    <location>
        <begin position="259"/>
        <end position="346"/>
    </location>
</feature>
<proteinExistence type="inferred from homology"/>
<dbReference type="GeneID" id="36576460"/>
<dbReference type="InterPro" id="IPR029058">
    <property type="entry name" value="AB_hydrolase_fold"/>
</dbReference>
<dbReference type="OrthoDB" id="191364at2759"/>
<accession>A0A2T3ATT0</accession>
<dbReference type="Pfam" id="PF00561">
    <property type="entry name" value="Abhydrolase_1"/>
    <property type="match status" value="1"/>
</dbReference>
<feature type="active site" evidence="3">
    <location>
        <position position="467"/>
    </location>
</feature>
<dbReference type="HAMAP" id="MF_00296">
    <property type="entry name" value="MetX_acyltransf"/>
    <property type="match status" value="1"/>
</dbReference>
<dbReference type="GO" id="GO:0004414">
    <property type="term" value="F:homoserine O-acetyltransferase activity"/>
    <property type="evidence" value="ECO:0007669"/>
    <property type="project" value="TreeGrafter"/>
</dbReference>
<feature type="active site" evidence="3">
    <location>
        <position position="438"/>
    </location>
</feature>
<dbReference type="InterPro" id="IPR000073">
    <property type="entry name" value="AB_hydrolase_1"/>
</dbReference>
<dbReference type="Gene3D" id="3.40.50.1820">
    <property type="entry name" value="alpha/beta hydrolase"/>
    <property type="match status" value="1"/>
</dbReference>
<gene>
    <name evidence="6" type="ORF">M430DRAFT_53406</name>
</gene>
<dbReference type="GO" id="GO:0009086">
    <property type="term" value="P:methionine biosynthetic process"/>
    <property type="evidence" value="ECO:0007669"/>
    <property type="project" value="TreeGrafter"/>
</dbReference>
<feature type="compositionally biased region" description="Polar residues" evidence="4">
    <location>
        <begin position="318"/>
        <end position="328"/>
    </location>
</feature>
<sequence>MPIVSVTPPGFERYGLPKSVSLAHGGASCNPVAESRGLRTHICFSYIESFQLESGVELTDVTVAYKTWGKLNANGDNCLIICHALSGSSDVEDWWGPLLGYGKAFDTSRFFVFCANVLGSPYGTTSPLSRNPKTGRLYGPEFPQTSVRDDVRLHKLVLDALGVTSVAAVVGGSMGGFLTLEWPLCFPGYIKNIVPISTSVNHDAWGIAWAEAQRQCVFADPAYQDGYYHPTPATQPASGLAAARMVAMLTYRSSPSFHARFGRSPAAKDGRKPKSPNSVPNSIPNGVPNGVPNGAPNDVPNGVPNGVPNDAPTDVPNGVTNGVTNGVAQDNLLPQPAPLDTRRDSKISEEAKVVEGKAVRPTFTAQSYLQYQGQKFVGRFDANCFIHLTRKMDHHDLTRGRIKEQQGDGVQDSSDDALLSQVLSIVPPKSLVVGITSDVLFTPEQQDVLARNLPEASLVMIPSAQGHDGFLLEFETLGPLIDGHLRERCPWVYEGPPLVVEDSRKVVKDSLFGEVESGW</sequence>
<evidence type="ECO:0000259" key="5">
    <source>
        <dbReference type="Pfam" id="PF00561"/>
    </source>
</evidence>
<feature type="domain" description="AB hydrolase-1" evidence="5">
    <location>
        <begin position="79"/>
        <end position="257"/>
    </location>
</feature>
<dbReference type="GO" id="GO:0009092">
    <property type="term" value="P:homoserine metabolic process"/>
    <property type="evidence" value="ECO:0007669"/>
    <property type="project" value="TreeGrafter"/>
</dbReference>
<evidence type="ECO:0000256" key="2">
    <source>
        <dbReference type="ARBA" id="ARBA00022679"/>
    </source>
</evidence>
<comment type="similarity">
    <text evidence="1">Belongs to the AB hydrolase superfamily. MetX family.</text>
</comment>
<dbReference type="SUPFAM" id="SSF53474">
    <property type="entry name" value="alpha/beta-Hydrolases"/>
    <property type="match status" value="1"/>
</dbReference>
<dbReference type="PIRSF" id="PIRSF000443">
    <property type="entry name" value="Homoser_Ac_trans"/>
    <property type="match status" value="1"/>
</dbReference>
<evidence type="ECO:0000256" key="1">
    <source>
        <dbReference type="ARBA" id="ARBA00006886"/>
    </source>
</evidence>
<keyword evidence="2" id="KW-0808">Transferase</keyword>
<feature type="compositionally biased region" description="Polar residues" evidence="4">
    <location>
        <begin position="275"/>
        <end position="284"/>
    </location>
</feature>
<evidence type="ECO:0000256" key="4">
    <source>
        <dbReference type="SAM" id="MobiDB-lite"/>
    </source>
</evidence>
<dbReference type="InterPro" id="IPR008220">
    <property type="entry name" value="HAT_MetX-like"/>
</dbReference>
<organism evidence="6 7">
    <name type="scientific">Amorphotheca resinae ATCC 22711</name>
    <dbReference type="NCBI Taxonomy" id="857342"/>
    <lineage>
        <taxon>Eukaryota</taxon>
        <taxon>Fungi</taxon>
        <taxon>Dikarya</taxon>
        <taxon>Ascomycota</taxon>
        <taxon>Pezizomycotina</taxon>
        <taxon>Leotiomycetes</taxon>
        <taxon>Helotiales</taxon>
        <taxon>Amorphothecaceae</taxon>
        <taxon>Amorphotheca</taxon>
    </lineage>
</organism>